<protein>
    <submittedName>
        <fullName evidence="2">Photosystem reaction center subunit H</fullName>
    </submittedName>
</protein>
<proteinExistence type="predicted"/>
<evidence type="ECO:0000313" key="2">
    <source>
        <dbReference type="EMBL" id="MCQ6962281.1"/>
    </source>
</evidence>
<evidence type="ECO:0000259" key="1">
    <source>
        <dbReference type="Pfam" id="PF05239"/>
    </source>
</evidence>
<organism evidence="2 3">
    <name type="scientific">Methanolobus chelungpuianus</name>
    <dbReference type="NCBI Taxonomy" id="502115"/>
    <lineage>
        <taxon>Archaea</taxon>
        <taxon>Methanobacteriati</taxon>
        <taxon>Methanobacteriota</taxon>
        <taxon>Stenosarchaea group</taxon>
        <taxon>Methanomicrobia</taxon>
        <taxon>Methanosarcinales</taxon>
        <taxon>Methanosarcinaceae</taxon>
        <taxon>Methanolobus</taxon>
    </lineage>
</organism>
<keyword evidence="3" id="KW-1185">Reference proteome</keyword>
<gene>
    <name evidence="2" type="ORF">PV02_03975</name>
</gene>
<dbReference type="EMBL" id="JTEO01000002">
    <property type="protein sequence ID" value="MCQ6962281.1"/>
    <property type="molecule type" value="Genomic_DNA"/>
</dbReference>
<dbReference type="Proteomes" id="UP001206983">
    <property type="component" value="Unassembled WGS sequence"/>
</dbReference>
<dbReference type="InterPro" id="IPR027275">
    <property type="entry name" value="PRC-brl_dom"/>
</dbReference>
<sequence length="120" mass="14013">MKTGTAQGFLPADKMINVKVRNPEGEDLGKIKELMIDLRYGRIAYAVLSFSGLFGIAEKLFAIPWKSLTYLKEDKQFVLNVHKSILEESVGFDRVNWPLSDRRWLCDLYEEYKCEPYWTE</sequence>
<dbReference type="Gene3D" id="2.30.30.240">
    <property type="entry name" value="PRC-barrel domain"/>
    <property type="match status" value="1"/>
</dbReference>
<dbReference type="PANTHER" id="PTHR36505">
    <property type="entry name" value="BLR1072 PROTEIN"/>
    <property type="match status" value="1"/>
</dbReference>
<dbReference type="InterPro" id="IPR011033">
    <property type="entry name" value="PRC_barrel-like_sf"/>
</dbReference>
<evidence type="ECO:0000313" key="3">
    <source>
        <dbReference type="Proteomes" id="UP001206983"/>
    </source>
</evidence>
<dbReference type="RefSeq" id="WP_256622068.1">
    <property type="nucleotide sequence ID" value="NZ_JTEO01000002.1"/>
</dbReference>
<reference evidence="2 3" key="1">
    <citation type="journal article" date="2011" name="Appl. Environ. Microbiol.">
        <title>Methanogenic archaea isolated from Taiwan's Chelungpu fault.</title>
        <authorList>
            <person name="Wu S.Y."/>
            <person name="Lai M.C."/>
        </authorList>
    </citation>
    <scope>NUCLEOTIDE SEQUENCE [LARGE SCALE GENOMIC DNA]</scope>
    <source>
        <strain evidence="2 3">St545Mb</strain>
    </source>
</reference>
<name>A0AAE3H992_9EURY</name>
<comment type="caution">
    <text evidence="2">The sequence shown here is derived from an EMBL/GenBank/DDBJ whole genome shotgun (WGS) entry which is preliminary data.</text>
</comment>
<accession>A0AAE3H992</accession>
<feature type="domain" description="PRC-barrel" evidence="1">
    <location>
        <begin position="12"/>
        <end position="83"/>
    </location>
</feature>
<dbReference type="PANTHER" id="PTHR36505:SF1">
    <property type="entry name" value="BLR1072 PROTEIN"/>
    <property type="match status" value="1"/>
</dbReference>
<dbReference type="SUPFAM" id="SSF50346">
    <property type="entry name" value="PRC-barrel domain"/>
    <property type="match status" value="1"/>
</dbReference>
<dbReference type="AlphaFoldDB" id="A0AAE3H992"/>
<dbReference type="Pfam" id="PF05239">
    <property type="entry name" value="PRC"/>
    <property type="match status" value="1"/>
</dbReference>